<sequence>MRKEESENKEKESFVAPVLSCASSALIDGAEAVAFHRLLISASTYIKQIYASTHARAGDAELWRNIK</sequence>
<evidence type="ECO:0000313" key="2">
    <source>
        <dbReference type="Proteomes" id="UP000055048"/>
    </source>
</evidence>
<accession>A0A0V0TVI2</accession>
<dbReference type="Proteomes" id="UP000055048">
    <property type="component" value="Unassembled WGS sequence"/>
</dbReference>
<protein>
    <submittedName>
        <fullName evidence="1">Uncharacterized protein</fullName>
    </submittedName>
</protein>
<dbReference type="OrthoDB" id="5919421at2759"/>
<proteinExistence type="predicted"/>
<keyword evidence="2" id="KW-1185">Reference proteome</keyword>
<evidence type="ECO:0000313" key="1">
    <source>
        <dbReference type="EMBL" id="KRX43052.1"/>
    </source>
</evidence>
<dbReference type="EMBL" id="JYDJ01000128">
    <property type="protein sequence ID" value="KRX43052.1"/>
    <property type="molecule type" value="Genomic_DNA"/>
</dbReference>
<gene>
    <name evidence="1" type="ORF">T05_16</name>
</gene>
<comment type="caution">
    <text evidence="1">The sequence shown here is derived from an EMBL/GenBank/DDBJ whole genome shotgun (WGS) entry which is preliminary data.</text>
</comment>
<name>A0A0V0TVI2_9BILA</name>
<dbReference type="AlphaFoldDB" id="A0A0V0TVI2"/>
<reference evidence="1 2" key="1">
    <citation type="submission" date="2015-01" db="EMBL/GenBank/DDBJ databases">
        <title>Evolution of Trichinella species and genotypes.</title>
        <authorList>
            <person name="Korhonen P.K."/>
            <person name="Edoardo P."/>
            <person name="Giuseppe L.R."/>
            <person name="Gasser R.B."/>
        </authorList>
    </citation>
    <scope>NUCLEOTIDE SEQUENCE [LARGE SCALE GENOMIC DNA]</scope>
    <source>
        <strain evidence="1">ISS417</strain>
    </source>
</reference>
<organism evidence="1 2">
    <name type="scientific">Trichinella murrelli</name>
    <dbReference type="NCBI Taxonomy" id="144512"/>
    <lineage>
        <taxon>Eukaryota</taxon>
        <taxon>Metazoa</taxon>
        <taxon>Ecdysozoa</taxon>
        <taxon>Nematoda</taxon>
        <taxon>Enoplea</taxon>
        <taxon>Dorylaimia</taxon>
        <taxon>Trichinellida</taxon>
        <taxon>Trichinellidae</taxon>
        <taxon>Trichinella</taxon>
    </lineage>
</organism>